<feature type="compositionally biased region" description="Polar residues" evidence="1">
    <location>
        <begin position="101"/>
        <end position="110"/>
    </location>
</feature>
<organism evidence="2 3">
    <name type="scientific">Populus deltoides</name>
    <name type="common">Eastern poplar</name>
    <name type="synonym">Eastern cottonwood</name>
    <dbReference type="NCBI Taxonomy" id="3696"/>
    <lineage>
        <taxon>Eukaryota</taxon>
        <taxon>Viridiplantae</taxon>
        <taxon>Streptophyta</taxon>
        <taxon>Embryophyta</taxon>
        <taxon>Tracheophyta</taxon>
        <taxon>Spermatophyta</taxon>
        <taxon>Magnoliopsida</taxon>
        <taxon>eudicotyledons</taxon>
        <taxon>Gunneridae</taxon>
        <taxon>Pentapetalae</taxon>
        <taxon>rosids</taxon>
        <taxon>fabids</taxon>
        <taxon>Malpighiales</taxon>
        <taxon>Salicaceae</taxon>
        <taxon>Saliceae</taxon>
        <taxon>Populus</taxon>
    </lineage>
</organism>
<accession>A0A8T2X465</accession>
<dbReference type="Proteomes" id="UP000807159">
    <property type="component" value="Chromosome 14"/>
</dbReference>
<keyword evidence="3" id="KW-1185">Reference proteome</keyword>
<name>A0A8T2X465_POPDE</name>
<comment type="caution">
    <text evidence="2">The sequence shown here is derived from an EMBL/GenBank/DDBJ whole genome shotgun (WGS) entry which is preliminary data.</text>
</comment>
<feature type="region of interest" description="Disordered" evidence="1">
    <location>
        <begin position="51"/>
        <end position="115"/>
    </location>
</feature>
<protein>
    <submittedName>
        <fullName evidence="2">Uncharacterized protein</fullName>
    </submittedName>
</protein>
<feature type="compositionally biased region" description="Low complexity" evidence="1">
    <location>
        <begin position="66"/>
        <end position="82"/>
    </location>
</feature>
<evidence type="ECO:0000313" key="2">
    <source>
        <dbReference type="EMBL" id="KAH8487820.1"/>
    </source>
</evidence>
<reference evidence="2" key="1">
    <citation type="journal article" date="2021" name="J. Hered.">
        <title>Genome Assembly of Salicaceae Populus deltoides (Eastern Cottonwood) I-69 Based on Nanopore Sequencing and Hi-C Technologies.</title>
        <authorList>
            <person name="Bai S."/>
            <person name="Wu H."/>
            <person name="Zhang J."/>
            <person name="Pan Z."/>
            <person name="Zhao W."/>
            <person name="Li Z."/>
            <person name="Tong C."/>
        </authorList>
    </citation>
    <scope>NUCLEOTIDE SEQUENCE</scope>
    <source>
        <tissue evidence="2">Leaf</tissue>
    </source>
</reference>
<evidence type="ECO:0000313" key="3">
    <source>
        <dbReference type="Proteomes" id="UP000807159"/>
    </source>
</evidence>
<feature type="compositionally biased region" description="Basic residues" evidence="1">
    <location>
        <begin position="160"/>
        <end position="176"/>
    </location>
</feature>
<dbReference type="AlphaFoldDB" id="A0A8T2X465"/>
<evidence type="ECO:0000256" key="1">
    <source>
        <dbReference type="SAM" id="MobiDB-lite"/>
    </source>
</evidence>
<feature type="region of interest" description="Disordered" evidence="1">
    <location>
        <begin position="139"/>
        <end position="176"/>
    </location>
</feature>
<proteinExistence type="predicted"/>
<dbReference type="EMBL" id="JACEGQ020000014">
    <property type="protein sequence ID" value="KAH8487820.1"/>
    <property type="molecule type" value="Genomic_DNA"/>
</dbReference>
<gene>
    <name evidence="2" type="ORF">H0E87_023768</name>
</gene>
<feature type="region of interest" description="Disordered" evidence="1">
    <location>
        <begin position="1"/>
        <end position="35"/>
    </location>
</feature>
<sequence length="176" mass="18871">MPTPDHNLNKGKTAAIDPAPTLPMIHATDPSSSTSIVHQLLPPLNILSTRTMPASPQPKIPIDHGPLPSSTTPLSTDSSLPPIDLSHAKSPFKHPTIPNDLHSTAQPNLESSHRDADPVALNIPNLQPLDTSNYMEIKTSTASIPPSESHDDSLIPSPKTVRKKKGGRKRKEVKGL</sequence>